<dbReference type="Proteomes" id="UP000298493">
    <property type="component" value="Unassembled WGS sequence"/>
</dbReference>
<organism evidence="2 3">
    <name type="scientific">Venturia nashicola</name>
    <dbReference type="NCBI Taxonomy" id="86259"/>
    <lineage>
        <taxon>Eukaryota</taxon>
        <taxon>Fungi</taxon>
        <taxon>Dikarya</taxon>
        <taxon>Ascomycota</taxon>
        <taxon>Pezizomycotina</taxon>
        <taxon>Dothideomycetes</taxon>
        <taxon>Pleosporomycetidae</taxon>
        <taxon>Venturiales</taxon>
        <taxon>Venturiaceae</taxon>
        <taxon>Venturia</taxon>
    </lineage>
</organism>
<keyword evidence="3" id="KW-1185">Reference proteome</keyword>
<reference evidence="2 3" key="1">
    <citation type="submission" date="2019-04" db="EMBL/GenBank/DDBJ databases">
        <title>High contiguity whole genome sequence and gene annotation resource for two Venturia nashicola isolates.</title>
        <authorList>
            <person name="Prokchorchik M."/>
            <person name="Won K."/>
            <person name="Lee Y."/>
            <person name="Choi E.D."/>
            <person name="Segonzac C."/>
            <person name="Sohn K.H."/>
        </authorList>
    </citation>
    <scope>NUCLEOTIDE SEQUENCE [LARGE SCALE GENOMIC DNA]</scope>
    <source>
        <strain evidence="2 3">PRI2</strain>
    </source>
</reference>
<proteinExistence type="predicted"/>
<dbReference type="EMBL" id="SNSC02000001">
    <property type="protein sequence ID" value="TID27511.1"/>
    <property type="molecule type" value="Genomic_DNA"/>
</dbReference>
<feature type="region of interest" description="Disordered" evidence="1">
    <location>
        <begin position="75"/>
        <end position="97"/>
    </location>
</feature>
<accession>A0A4Z1PDD6</accession>
<evidence type="ECO:0000313" key="2">
    <source>
        <dbReference type="EMBL" id="TID27511.1"/>
    </source>
</evidence>
<protein>
    <submittedName>
        <fullName evidence="2">Uncharacterized protein</fullName>
    </submittedName>
</protein>
<comment type="caution">
    <text evidence="2">The sequence shown here is derived from an EMBL/GenBank/DDBJ whole genome shotgun (WGS) entry which is preliminary data.</text>
</comment>
<sequence>MKKGSALTGYDTAKLLAIEAARQSGTRVEPEAYYINQAKRHLPQSIASPAETLSLTFTGSTSAGPSSSMARFLDSHKQAGQGSDRPGQATNVIRIPGDQKGSEIIQDFYKHQMTDEDSKFDWDPGDAAV</sequence>
<name>A0A4Z1PDD6_9PEZI</name>
<gene>
    <name evidence="2" type="ORF">E6O75_ATG00278</name>
</gene>
<dbReference type="AlphaFoldDB" id="A0A4Z1PDD6"/>
<evidence type="ECO:0000313" key="3">
    <source>
        <dbReference type="Proteomes" id="UP000298493"/>
    </source>
</evidence>
<evidence type="ECO:0000256" key="1">
    <source>
        <dbReference type="SAM" id="MobiDB-lite"/>
    </source>
</evidence>